<evidence type="ECO:0000313" key="4">
    <source>
        <dbReference type="Proteomes" id="UP000199266"/>
    </source>
</evidence>
<organism evidence="3 4">
    <name type="scientific">Acetomicrobium thermoterrenum DSM 13490</name>
    <dbReference type="NCBI Taxonomy" id="1120987"/>
    <lineage>
        <taxon>Bacteria</taxon>
        <taxon>Thermotogati</taxon>
        <taxon>Synergistota</taxon>
        <taxon>Synergistia</taxon>
        <taxon>Synergistales</taxon>
        <taxon>Acetomicrobiaceae</taxon>
        <taxon>Acetomicrobium</taxon>
    </lineage>
</organism>
<gene>
    <name evidence="3" type="ORF">SAMN03080603_00873</name>
</gene>
<name>A0A1H3F4R1_9BACT</name>
<proteinExistence type="predicted"/>
<dbReference type="AlphaFoldDB" id="A0A1H3F4R1"/>
<keyword evidence="2 3" id="KW-0808">Transferase</keyword>
<dbReference type="GO" id="GO:0005829">
    <property type="term" value="C:cytosol"/>
    <property type="evidence" value="ECO:0007669"/>
    <property type="project" value="TreeGrafter"/>
</dbReference>
<protein>
    <submittedName>
        <fullName evidence="3">Glycosyltransferase family 9 (Heptosyltransferase)</fullName>
    </submittedName>
</protein>
<dbReference type="InterPro" id="IPR002201">
    <property type="entry name" value="Glyco_trans_9"/>
</dbReference>
<dbReference type="Proteomes" id="UP000199266">
    <property type="component" value="Unassembled WGS sequence"/>
</dbReference>
<dbReference type="Pfam" id="PF01075">
    <property type="entry name" value="Glyco_transf_9"/>
    <property type="match status" value="1"/>
</dbReference>
<evidence type="ECO:0000313" key="3">
    <source>
        <dbReference type="EMBL" id="SDX85164.1"/>
    </source>
</evidence>
<dbReference type="EMBL" id="FNPD01000004">
    <property type="protein sequence ID" value="SDX85164.1"/>
    <property type="molecule type" value="Genomic_DNA"/>
</dbReference>
<dbReference type="PANTHER" id="PTHR30160">
    <property type="entry name" value="TETRAACYLDISACCHARIDE 4'-KINASE-RELATED"/>
    <property type="match status" value="1"/>
</dbReference>
<reference evidence="4" key="1">
    <citation type="submission" date="2016-10" db="EMBL/GenBank/DDBJ databases">
        <authorList>
            <person name="Varghese N."/>
            <person name="Submissions S."/>
        </authorList>
    </citation>
    <scope>NUCLEOTIDE SEQUENCE [LARGE SCALE GENOMIC DNA]</scope>
    <source>
        <strain evidence="4">DSM 13490</strain>
    </source>
</reference>
<dbReference type="GO" id="GO:0009244">
    <property type="term" value="P:lipopolysaccharide core region biosynthetic process"/>
    <property type="evidence" value="ECO:0007669"/>
    <property type="project" value="TreeGrafter"/>
</dbReference>
<keyword evidence="4" id="KW-1185">Reference proteome</keyword>
<evidence type="ECO:0000256" key="1">
    <source>
        <dbReference type="ARBA" id="ARBA00022676"/>
    </source>
</evidence>
<dbReference type="RefSeq" id="WP_091460870.1">
    <property type="nucleotide sequence ID" value="NZ_FNPD01000004.1"/>
</dbReference>
<dbReference type="GO" id="GO:0008713">
    <property type="term" value="F:ADP-heptose-lipopolysaccharide heptosyltransferase activity"/>
    <property type="evidence" value="ECO:0007669"/>
    <property type="project" value="TreeGrafter"/>
</dbReference>
<evidence type="ECO:0000256" key="2">
    <source>
        <dbReference type="ARBA" id="ARBA00022679"/>
    </source>
</evidence>
<accession>A0A1H3F4R1</accession>
<sequence>MRFLIIKTGETELLRDSATGGISDGEVFRSGVLLSRLLPDNEVYWYGAPGKLQALFPPVENLHFIDTLEEAQEPDVIFYLERTQIPFSEEWASKIKGFYFDGNRWRTRPRFPELENLIDSNESSRHSHPHWLYKLCGMQWRGEPYWSYIRIQGGNLRKRPLVGLNPRVGLKWPQKAWPMECWWSLAKKLQSAGCEVAWQPGGTMVGYADWIYNLDLLISVDTLGLHIALGGRVPVIGLFGPTSPKEIPKWGVGLWLWERGGKMTHSVERVFFTAQRYLKSIKSGYVKGVIGTSLLDDMS</sequence>
<keyword evidence="1" id="KW-0328">Glycosyltransferase</keyword>
<dbReference type="InterPro" id="IPR051199">
    <property type="entry name" value="LPS_LOS_Heptosyltrfase"/>
</dbReference>
<dbReference type="SUPFAM" id="SSF53756">
    <property type="entry name" value="UDP-Glycosyltransferase/glycogen phosphorylase"/>
    <property type="match status" value="1"/>
</dbReference>
<dbReference type="Gene3D" id="3.40.50.2000">
    <property type="entry name" value="Glycogen Phosphorylase B"/>
    <property type="match status" value="1"/>
</dbReference>